<proteinExistence type="predicted"/>
<organism evidence="2 3">
    <name type="scientific">Iris pallida</name>
    <name type="common">Sweet iris</name>
    <dbReference type="NCBI Taxonomy" id="29817"/>
    <lineage>
        <taxon>Eukaryota</taxon>
        <taxon>Viridiplantae</taxon>
        <taxon>Streptophyta</taxon>
        <taxon>Embryophyta</taxon>
        <taxon>Tracheophyta</taxon>
        <taxon>Spermatophyta</taxon>
        <taxon>Magnoliopsida</taxon>
        <taxon>Liliopsida</taxon>
        <taxon>Asparagales</taxon>
        <taxon>Iridaceae</taxon>
        <taxon>Iridoideae</taxon>
        <taxon>Irideae</taxon>
        <taxon>Iris</taxon>
    </lineage>
</organism>
<evidence type="ECO:0000313" key="2">
    <source>
        <dbReference type="EMBL" id="KAJ6812507.1"/>
    </source>
</evidence>
<dbReference type="Proteomes" id="UP001140949">
    <property type="component" value="Unassembled WGS sequence"/>
</dbReference>
<reference evidence="2" key="2">
    <citation type="submission" date="2023-04" db="EMBL/GenBank/DDBJ databases">
        <authorList>
            <person name="Bruccoleri R.E."/>
            <person name="Oakeley E.J."/>
            <person name="Faust A.-M."/>
            <person name="Dessus-Babus S."/>
            <person name="Altorfer M."/>
            <person name="Burckhardt D."/>
            <person name="Oertli M."/>
            <person name="Naumann U."/>
            <person name="Petersen F."/>
            <person name="Wong J."/>
        </authorList>
    </citation>
    <scope>NUCLEOTIDE SEQUENCE</scope>
    <source>
        <strain evidence="2">GSM-AAB239-AS_SAM_17_03QT</strain>
        <tissue evidence="2">Leaf</tissue>
    </source>
</reference>
<reference evidence="2" key="1">
    <citation type="journal article" date="2023" name="GigaByte">
        <title>Genome assembly of the bearded iris, Iris pallida Lam.</title>
        <authorList>
            <person name="Bruccoleri R.E."/>
            <person name="Oakeley E.J."/>
            <person name="Faust A.M.E."/>
            <person name="Altorfer M."/>
            <person name="Dessus-Babus S."/>
            <person name="Burckhardt D."/>
            <person name="Oertli M."/>
            <person name="Naumann U."/>
            <person name="Petersen F."/>
            <person name="Wong J."/>
        </authorList>
    </citation>
    <scope>NUCLEOTIDE SEQUENCE</scope>
    <source>
        <strain evidence="2">GSM-AAB239-AS_SAM_17_03QT</strain>
    </source>
</reference>
<keyword evidence="3" id="KW-1185">Reference proteome</keyword>
<feature type="compositionally biased region" description="Basic residues" evidence="1">
    <location>
        <begin position="118"/>
        <end position="128"/>
    </location>
</feature>
<dbReference type="EMBL" id="JANAVB010031019">
    <property type="protein sequence ID" value="KAJ6812507.1"/>
    <property type="molecule type" value="Genomic_DNA"/>
</dbReference>
<name>A0AAX6F7R8_IRIPA</name>
<feature type="region of interest" description="Disordered" evidence="1">
    <location>
        <begin position="49"/>
        <end position="145"/>
    </location>
</feature>
<sequence length="145" mass="15380">MQTSSQTIRTPQTLTLTPSTRTLASLLSLALLLLRRVLPSPPAVRALSLSATGPAGTSTPPHRGRVGHGQVARYLQRGAHDQGPPQLVPQHPLGPAAAVRHQGPLRPLPQPLQEHNPARVRHARRHPCSRSQCSAPSAPSSTAMA</sequence>
<evidence type="ECO:0000313" key="3">
    <source>
        <dbReference type="Proteomes" id="UP001140949"/>
    </source>
</evidence>
<protein>
    <submittedName>
        <fullName evidence="2">Uncharacterized protein</fullName>
    </submittedName>
</protein>
<gene>
    <name evidence="2" type="ORF">M6B38_147885</name>
</gene>
<comment type="caution">
    <text evidence="2">The sequence shown here is derived from an EMBL/GenBank/DDBJ whole genome shotgun (WGS) entry which is preliminary data.</text>
</comment>
<dbReference type="AlphaFoldDB" id="A0AAX6F7R8"/>
<feature type="compositionally biased region" description="Low complexity" evidence="1">
    <location>
        <begin position="129"/>
        <end position="145"/>
    </location>
</feature>
<feature type="compositionally biased region" description="Polar residues" evidence="1">
    <location>
        <begin position="49"/>
        <end position="60"/>
    </location>
</feature>
<evidence type="ECO:0000256" key="1">
    <source>
        <dbReference type="SAM" id="MobiDB-lite"/>
    </source>
</evidence>
<accession>A0AAX6F7R8</accession>